<comment type="similarity">
    <text evidence="5">Belongs to the FMN-dependent alpha-hydroxy acid dehydrogenase family.</text>
</comment>
<dbReference type="InterPro" id="IPR037396">
    <property type="entry name" value="FMN_HAD"/>
</dbReference>
<gene>
    <name evidence="7" type="ORF">UFOPK1808_00953</name>
</gene>
<reference evidence="7" key="1">
    <citation type="submission" date="2020-05" db="EMBL/GenBank/DDBJ databases">
        <authorList>
            <person name="Chiriac C."/>
            <person name="Salcher M."/>
            <person name="Ghai R."/>
            <person name="Kavagutti S V."/>
        </authorList>
    </citation>
    <scope>NUCLEOTIDE SEQUENCE</scope>
</reference>
<dbReference type="GO" id="GO:0010181">
    <property type="term" value="F:FMN binding"/>
    <property type="evidence" value="ECO:0007669"/>
    <property type="project" value="InterPro"/>
</dbReference>
<dbReference type="PROSITE" id="PS00557">
    <property type="entry name" value="FMN_HYDROXY_ACID_DH_1"/>
    <property type="match status" value="1"/>
</dbReference>
<dbReference type="EMBL" id="CAEZUL010000108">
    <property type="protein sequence ID" value="CAB4603752.1"/>
    <property type="molecule type" value="Genomic_DNA"/>
</dbReference>
<dbReference type="InterPro" id="IPR000262">
    <property type="entry name" value="FMN-dep_DH"/>
</dbReference>
<evidence type="ECO:0000259" key="6">
    <source>
        <dbReference type="PROSITE" id="PS51349"/>
    </source>
</evidence>
<dbReference type="PANTHER" id="PTHR10578">
    <property type="entry name" value="S -2-HYDROXY-ACID OXIDASE-RELATED"/>
    <property type="match status" value="1"/>
</dbReference>
<dbReference type="InterPro" id="IPR013785">
    <property type="entry name" value="Aldolase_TIM"/>
</dbReference>
<evidence type="ECO:0000256" key="1">
    <source>
        <dbReference type="ARBA" id="ARBA00001917"/>
    </source>
</evidence>
<dbReference type="PIRSF" id="PIRSF000138">
    <property type="entry name" value="Al-hdrx_acd_dh"/>
    <property type="match status" value="1"/>
</dbReference>
<dbReference type="PANTHER" id="PTHR10578:SF107">
    <property type="entry name" value="2-HYDROXYACID OXIDASE 1"/>
    <property type="match status" value="1"/>
</dbReference>
<keyword evidence="4" id="KW-0560">Oxidoreductase</keyword>
<dbReference type="SUPFAM" id="SSF51395">
    <property type="entry name" value="FMN-linked oxidoreductases"/>
    <property type="match status" value="1"/>
</dbReference>
<dbReference type="AlphaFoldDB" id="A0A6J6GQV7"/>
<dbReference type="InterPro" id="IPR008259">
    <property type="entry name" value="FMN_hydac_DH_AS"/>
</dbReference>
<organism evidence="7">
    <name type="scientific">freshwater metagenome</name>
    <dbReference type="NCBI Taxonomy" id="449393"/>
    <lineage>
        <taxon>unclassified sequences</taxon>
        <taxon>metagenomes</taxon>
        <taxon>ecological metagenomes</taxon>
    </lineage>
</organism>
<keyword evidence="2" id="KW-0285">Flavoprotein</keyword>
<feature type="domain" description="FMN hydroxy acid dehydrogenase" evidence="6">
    <location>
        <begin position="23"/>
        <end position="406"/>
    </location>
</feature>
<dbReference type="FunFam" id="3.20.20.70:FF:000029">
    <property type="entry name" value="L-lactate dehydrogenase"/>
    <property type="match status" value="1"/>
</dbReference>
<dbReference type="InterPro" id="IPR012133">
    <property type="entry name" value="Alpha-hydoxy_acid_DH_FMN"/>
</dbReference>
<keyword evidence="3" id="KW-0288">FMN</keyword>
<evidence type="ECO:0000256" key="3">
    <source>
        <dbReference type="ARBA" id="ARBA00022643"/>
    </source>
</evidence>
<name>A0A6J6GQV7_9ZZZZ</name>
<evidence type="ECO:0000256" key="5">
    <source>
        <dbReference type="ARBA" id="ARBA00024042"/>
    </source>
</evidence>
<dbReference type="Gene3D" id="3.20.20.70">
    <property type="entry name" value="Aldolase class I"/>
    <property type="match status" value="1"/>
</dbReference>
<dbReference type="Pfam" id="PF01070">
    <property type="entry name" value="FMN_dh"/>
    <property type="match status" value="1"/>
</dbReference>
<dbReference type="PROSITE" id="PS51349">
    <property type="entry name" value="FMN_HYDROXY_ACID_DH_2"/>
    <property type="match status" value="1"/>
</dbReference>
<dbReference type="GO" id="GO:0016614">
    <property type="term" value="F:oxidoreductase activity, acting on CH-OH group of donors"/>
    <property type="evidence" value="ECO:0007669"/>
    <property type="project" value="UniProtKB-ARBA"/>
</dbReference>
<comment type="cofactor">
    <cofactor evidence="1">
        <name>FMN</name>
        <dbReference type="ChEBI" id="CHEBI:58210"/>
    </cofactor>
</comment>
<dbReference type="CDD" id="cd02809">
    <property type="entry name" value="alpha_hydroxyacid_oxid_FMN"/>
    <property type="match status" value="1"/>
</dbReference>
<protein>
    <submittedName>
        <fullName evidence="7">Unannotated protein</fullName>
    </submittedName>
</protein>
<accession>A0A6J6GQV7</accession>
<evidence type="ECO:0000256" key="2">
    <source>
        <dbReference type="ARBA" id="ARBA00022630"/>
    </source>
</evidence>
<evidence type="ECO:0000256" key="4">
    <source>
        <dbReference type="ARBA" id="ARBA00023002"/>
    </source>
</evidence>
<proteinExistence type="inferred from homology"/>
<sequence>MGLVRTLRSVASFAVPTVSRHKRQIERAANISDLRAIAKRRLPHGIFDYIDGGAEDEITMRRNSAAFQQYEFMPRVLRNVSGIDTSTTFLGRTLESPIIFSPTGFTRIAHSQGELSVARVAAAHGLPYCLSTLSTRSIEEVAAVSTGPKWFQVYVWRDRALVKDMLARAQANGYEAIMLTVDTAVLGRRERDVRRGFTLPPKLGPGTIIDGITHPAWTWDFIRHEPITFSNITDPNGGPTNTAVSLSYYISEQFDPALSWDDLAWFRSHWNGPIILKGVQSVADAVLAQQHGIDAIAISNHGGRQLDSAPAPLDLLAPITQATNGSLPLICDGGIRRGSDIVKAIALGASVCTMGRSYLYGLGAGGEAGVEQALTMLTTDLERTMSLCGTRTLAEITPELLAHVPVGRQ</sequence>
<evidence type="ECO:0000313" key="7">
    <source>
        <dbReference type="EMBL" id="CAB4603752.1"/>
    </source>
</evidence>